<dbReference type="InterPro" id="IPR025110">
    <property type="entry name" value="AMP-bd_C"/>
</dbReference>
<dbReference type="NCBIfam" id="TIGR01733">
    <property type="entry name" value="AA-adenyl-dom"/>
    <property type="match status" value="1"/>
</dbReference>
<dbReference type="Gene3D" id="3.30.300.30">
    <property type="match status" value="1"/>
</dbReference>
<dbReference type="Pfam" id="PF00551">
    <property type="entry name" value="Formyl_trans_N"/>
    <property type="match status" value="1"/>
</dbReference>
<gene>
    <name evidence="5" type="primary">tycC</name>
    <name evidence="4" type="ORF">Lmor_0359</name>
    <name evidence="5" type="ORF">NCTC12239_00474</name>
</gene>
<reference evidence="4 6" key="1">
    <citation type="submission" date="2015-11" db="EMBL/GenBank/DDBJ databases">
        <title>Genomic analysis of 38 Legionella species identifies large and diverse effector repertoires.</title>
        <authorList>
            <person name="Burstein D."/>
            <person name="Amaro F."/>
            <person name="Zusman T."/>
            <person name="Lifshitz Z."/>
            <person name="Cohen O."/>
            <person name="Gilbert J.A."/>
            <person name="Pupko T."/>
            <person name="Shuman H.A."/>
            <person name="Segal G."/>
        </authorList>
    </citation>
    <scope>NUCLEOTIDE SEQUENCE [LARGE SCALE GENOMIC DNA]</scope>
    <source>
        <strain evidence="4 6">ATCC 43877</strain>
    </source>
</reference>
<dbReference type="Proteomes" id="UP000254040">
    <property type="component" value="Unassembled WGS sequence"/>
</dbReference>
<evidence type="ECO:0000313" key="6">
    <source>
        <dbReference type="Proteomes" id="UP000054985"/>
    </source>
</evidence>
<dbReference type="SUPFAM" id="SSF53328">
    <property type="entry name" value="Formyltransferase"/>
    <property type="match status" value="1"/>
</dbReference>
<dbReference type="PROSITE" id="PS00455">
    <property type="entry name" value="AMP_BINDING"/>
    <property type="match status" value="1"/>
</dbReference>
<protein>
    <submittedName>
        <fullName evidence="5">Peptide synthetase, non-ribosomal</fullName>
    </submittedName>
</protein>
<dbReference type="InterPro" id="IPR045851">
    <property type="entry name" value="AMP-bd_C_sf"/>
</dbReference>
<name>A0A378JW21_9GAMM</name>
<dbReference type="PROSITE" id="PS50075">
    <property type="entry name" value="CARRIER"/>
    <property type="match status" value="1"/>
</dbReference>
<dbReference type="Gene3D" id="3.40.50.980">
    <property type="match status" value="2"/>
</dbReference>
<dbReference type="RefSeq" id="WP_028383140.1">
    <property type="nucleotide sequence ID" value="NZ_CAAAJG010000007.1"/>
</dbReference>
<dbReference type="SUPFAM" id="SSF56801">
    <property type="entry name" value="Acetyl-CoA synthetase-like"/>
    <property type="match status" value="1"/>
</dbReference>
<dbReference type="GO" id="GO:0044550">
    <property type="term" value="P:secondary metabolite biosynthetic process"/>
    <property type="evidence" value="ECO:0007669"/>
    <property type="project" value="TreeGrafter"/>
</dbReference>
<keyword evidence="6" id="KW-1185">Reference proteome</keyword>
<dbReference type="Gene3D" id="3.40.50.1820">
    <property type="entry name" value="alpha/beta hydrolase"/>
    <property type="match status" value="1"/>
</dbReference>
<dbReference type="Pfam" id="PF00550">
    <property type="entry name" value="PP-binding"/>
    <property type="match status" value="1"/>
</dbReference>
<dbReference type="GO" id="GO:0043041">
    <property type="term" value="P:amino acid activation for nonribosomal peptide biosynthetic process"/>
    <property type="evidence" value="ECO:0007669"/>
    <property type="project" value="TreeGrafter"/>
</dbReference>
<dbReference type="InterPro" id="IPR020845">
    <property type="entry name" value="AMP-binding_CS"/>
</dbReference>
<dbReference type="SUPFAM" id="SSF53474">
    <property type="entry name" value="alpha/beta-Hydrolases"/>
    <property type="match status" value="1"/>
</dbReference>
<evidence type="ECO:0000256" key="2">
    <source>
        <dbReference type="ARBA" id="ARBA00022553"/>
    </source>
</evidence>
<dbReference type="EMBL" id="UGOG01000001">
    <property type="protein sequence ID" value="STX61558.1"/>
    <property type="molecule type" value="Genomic_DNA"/>
</dbReference>
<dbReference type="Gene3D" id="2.30.38.10">
    <property type="entry name" value="Luciferase, Domain 3"/>
    <property type="match status" value="1"/>
</dbReference>
<dbReference type="EMBL" id="LNYN01000012">
    <property type="protein sequence ID" value="KTD37496.1"/>
    <property type="molecule type" value="Genomic_DNA"/>
</dbReference>
<reference evidence="5 7" key="2">
    <citation type="submission" date="2018-06" db="EMBL/GenBank/DDBJ databases">
        <authorList>
            <consortium name="Pathogen Informatics"/>
            <person name="Doyle S."/>
        </authorList>
    </citation>
    <scope>NUCLEOTIDE SEQUENCE [LARGE SCALE GENOMIC DNA]</scope>
    <source>
        <strain evidence="5 7">NCTC12239</strain>
    </source>
</reference>
<dbReference type="InterPro" id="IPR036477">
    <property type="entry name" value="Formyl_transf_N_sf"/>
</dbReference>
<keyword evidence="2" id="KW-0597">Phosphoprotein</keyword>
<accession>A0A378JW21</accession>
<dbReference type="InterPro" id="IPR010071">
    <property type="entry name" value="AA_adenyl_dom"/>
</dbReference>
<dbReference type="Pfam" id="PF00501">
    <property type="entry name" value="AMP-binding"/>
    <property type="match status" value="1"/>
</dbReference>
<dbReference type="Gene3D" id="3.40.50.12230">
    <property type="match status" value="1"/>
</dbReference>
<keyword evidence="1" id="KW-0596">Phosphopantetheine</keyword>
<dbReference type="SUPFAM" id="SSF47336">
    <property type="entry name" value="ACP-like"/>
    <property type="match status" value="1"/>
</dbReference>
<dbReference type="InterPro" id="IPR001031">
    <property type="entry name" value="Thioesterase"/>
</dbReference>
<dbReference type="InterPro" id="IPR020806">
    <property type="entry name" value="PKS_PP-bd"/>
</dbReference>
<dbReference type="PANTHER" id="PTHR45527">
    <property type="entry name" value="NONRIBOSOMAL PEPTIDE SYNTHETASE"/>
    <property type="match status" value="1"/>
</dbReference>
<dbReference type="GO" id="GO:0005737">
    <property type="term" value="C:cytoplasm"/>
    <property type="evidence" value="ECO:0007669"/>
    <property type="project" value="TreeGrafter"/>
</dbReference>
<dbReference type="Pfam" id="PF02911">
    <property type="entry name" value="Formyl_trans_C"/>
    <property type="match status" value="1"/>
</dbReference>
<evidence type="ECO:0000259" key="3">
    <source>
        <dbReference type="PROSITE" id="PS50075"/>
    </source>
</evidence>
<dbReference type="InterPro" id="IPR029058">
    <property type="entry name" value="AB_hydrolase_fold"/>
</dbReference>
<dbReference type="SMART" id="SM00823">
    <property type="entry name" value="PKS_PP"/>
    <property type="match status" value="1"/>
</dbReference>
<dbReference type="Gene3D" id="1.10.1200.10">
    <property type="entry name" value="ACP-like"/>
    <property type="match status" value="1"/>
</dbReference>
<organism evidence="5 7">
    <name type="scientific">Legionella moravica</name>
    <dbReference type="NCBI Taxonomy" id="39962"/>
    <lineage>
        <taxon>Bacteria</taxon>
        <taxon>Pseudomonadati</taxon>
        <taxon>Pseudomonadota</taxon>
        <taxon>Gammaproteobacteria</taxon>
        <taxon>Legionellales</taxon>
        <taxon>Legionellaceae</taxon>
        <taxon>Legionella</taxon>
    </lineage>
</organism>
<dbReference type="OrthoDB" id="9803968at2"/>
<dbReference type="InterPro" id="IPR000873">
    <property type="entry name" value="AMP-dep_synth/lig_dom"/>
</dbReference>
<dbReference type="GO" id="GO:0003824">
    <property type="term" value="F:catalytic activity"/>
    <property type="evidence" value="ECO:0007669"/>
    <property type="project" value="InterPro"/>
</dbReference>
<dbReference type="CDD" id="cd05930">
    <property type="entry name" value="A_NRPS"/>
    <property type="match status" value="1"/>
</dbReference>
<evidence type="ECO:0000256" key="1">
    <source>
        <dbReference type="ARBA" id="ARBA00022450"/>
    </source>
</evidence>
<evidence type="ECO:0000313" key="4">
    <source>
        <dbReference type="EMBL" id="KTD37496.1"/>
    </source>
</evidence>
<dbReference type="PANTHER" id="PTHR45527:SF1">
    <property type="entry name" value="FATTY ACID SYNTHASE"/>
    <property type="match status" value="1"/>
</dbReference>
<dbReference type="InterPro" id="IPR011034">
    <property type="entry name" value="Formyl_transferase-like_C_sf"/>
</dbReference>
<dbReference type="GO" id="GO:0031177">
    <property type="term" value="F:phosphopantetheine binding"/>
    <property type="evidence" value="ECO:0007669"/>
    <property type="project" value="InterPro"/>
</dbReference>
<dbReference type="InterPro" id="IPR009081">
    <property type="entry name" value="PP-bd_ACP"/>
</dbReference>
<dbReference type="Pfam" id="PF00975">
    <property type="entry name" value="Thioesterase"/>
    <property type="match status" value="1"/>
</dbReference>
<dbReference type="Proteomes" id="UP000054985">
    <property type="component" value="Unassembled WGS sequence"/>
</dbReference>
<dbReference type="STRING" id="39962.Lmor_0359"/>
<evidence type="ECO:0000313" key="5">
    <source>
        <dbReference type="EMBL" id="STX61558.1"/>
    </source>
</evidence>
<feature type="domain" description="Carrier" evidence="3">
    <location>
        <begin position="1080"/>
        <end position="1155"/>
    </location>
</feature>
<dbReference type="InterPro" id="IPR005793">
    <property type="entry name" value="Formyl_trans_C"/>
</dbReference>
<dbReference type="Pfam" id="PF13193">
    <property type="entry name" value="AMP-binding_C"/>
    <property type="match status" value="1"/>
</dbReference>
<sequence length="1401" mass="160296">MENKTCILIGDDNLLIECATILVQRQYTIKTVISSFEVIQFWCKKNKIPCISLAQYDLSETQPRVDYLFSIVNGHLLNARHLRCVRHFAFNYHDSLLPAYAGLNATTWSILNNEPMHGITWHLMNERIDAGDIVYQKSFSSENNTALSLNLRCFEEAVIGFNILLDNLESNQLKFWKQSAAGRSYYGKDKVIPQLGFIDWNTSAEFIVRMFRALAHGHYPNHVGTLKLLTQTTSLIISSMEQTNTHSTQAKPGEIIAADEQGIELATSCGTLLIKECRASSGKVITPLECAQEYGMQIGSHLACFQLHELNELSHYYIQSLNQEAYWINEFRQVVEHSLFSERAYVKKQEMNQFGCISFKGFDDELLSVTFIATVLVYLYRLNDYERCSCFLLKSPEPVGAYAGRYLFGDKLPLSVDLQADNTFGDTLAFVKNKVESLTQRAPYLIDLLVRYPSLEEVFIEPVITLRISQDNTQTIPECSVMHFELNEQTSELNLFHKLDLDYQQGGLQSLIHHAPEHLSQILHLILEAPKLRINEFELITPMERRHIYLWGFGEKHQLPSQSIYSMFHEQVKKRPNAAALYSEQQVITYHTLWNWAESVANFIRLLNIPPQTPMGIYMERSKEMLPVILGILRVGCIYVPLDRKYPFKKIELILKEAKINCIFSNEESAKILNDHFQDDESVRIYLTSDLLSNKPCENASPIEVIPLEKNDIAYYMFTSGTTGIPKGVMISHLNVINYCHWFTQTTDFNQDSIIDFSSSIAFDLSIPCTLAPLMYGGALAVCSDYQKMSPELYLKHLQKHKITHTELTPGYLDLLLQHPDEIKTLHHLKYLMLGADTVHIEEVKKWMSLCPDCHVVNEYGPTETTVSVTSFRVPSNKTLTGTVVPIGQPAFNSSCYIVDKFMNLCPIGMKGELCIGGYQVSLGYLNKPDLTCKKFIEVSFNGKDRVYKTGDLVSWLPDGVVQFFGRNDHQVKLHGYRIELAAIESILMKHEHISQAVVVICNENTNNKMLRAYLVSEDKLLTVKQLKHFLSEYLPSYMHPKEYYLVDFIPLKENEKINFDVLEKQSGRVVSYDLIQNDTLMTEMERLCLECWKESFHMKDIHLDDDFFSIGGDSLTALHIMGQLKRLISVEIHLSLLFQFPTVRSLASYLDDRLNEQEHSEISHLRTQNNSPLIKLSCGAHKIPLILVHPIGGSVFWYQQLAQELQGDLTVYGIEDPRLNDSNIKFSSLEEMATYYVECIAHKYSGKRICLGGASFGANLAFAMAHHMKTRGMDIQFLGIFDGWLHYPSTLMQHNTLDMLTHKISDLPSDELFRLTALEEYRRNLLLSYKPSPIDCDAILFKANELWPQFATVDSFDNGWKKIISGQLEVNLVPGTHETMFFAPHVKYLAELVKKIIYET</sequence>
<dbReference type="InterPro" id="IPR036736">
    <property type="entry name" value="ACP-like_sf"/>
</dbReference>
<evidence type="ECO:0000313" key="7">
    <source>
        <dbReference type="Proteomes" id="UP000254040"/>
    </source>
</evidence>
<proteinExistence type="predicted"/>
<dbReference type="InterPro" id="IPR002376">
    <property type="entry name" value="Formyl_transf_N"/>
</dbReference>
<dbReference type="SUPFAM" id="SSF50486">
    <property type="entry name" value="FMT C-terminal domain-like"/>
    <property type="match status" value="1"/>
</dbReference>